<keyword evidence="3" id="KW-1185">Reference proteome</keyword>
<name>A0A2Z7CIR5_9LAMI</name>
<dbReference type="AlphaFoldDB" id="A0A2Z7CIR5"/>
<evidence type="ECO:0000313" key="2">
    <source>
        <dbReference type="EMBL" id="KZV44424.1"/>
    </source>
</evidence>
<reference evidence="2 3" key="1">
    <citation type="journal article" date="2015" name="Proc. Natl. Acad. Sci. U.S.A.">
        <title>The resurrection genome of Boea hygrometrica: A blueprint for survival of dehydration.</title>
        <authorList>
            <person name="Xiao L."/>
            <person name="Yang G."/>
            <person name="Zhang L."/>
            <person name="Yang X."/>
            <person name="Zhao S."/>
            <person name="Ji Z."/>
            <person name="Zhou Q."/>
            <person name="Hu M."/>
            <person name="Wang Y."/>
            <person name="Chen M."/>
            <person name="Xu Y."/>
            <person name="Jin H."/>
            <person name="Xiao X."/>
            <person name="Hu G."/>
            <person name="Bao F."/>
            <person name="Hu Y."/>
            <person name="Wan P."/>
            <person name="Li L."/>
            <person name="Deng X."/>
            <person name="Kuang T."/>
            <person name="Xiang C."/>
            <person name="Zhu J.K."/>
            <person name="Oliver M.J."/>
            <person name="He Y."/>
        </authorList>
    </citation>
    <scope>NUCLEOTIDE SEQUENCE [LARGE SCALE GENOMIC DNA]</scope>
    <source>
        <strain evidence="3">cv. XS01</strain>
    </source>
</reference>
<sequence length="168" mass="18667">MSNSNLNISYGPEPNSGSTSKQILTVHTKLRTVGIPYPEAKPAEELSNSTVRRNQQLTIVSKIVRQPQLDISSSSQRNQQQPSDVVFSEEHQNDAASTNKNDTSSHQQLTTDSLQNNQQLVALNNSKRRRTGHVIIASNSWSQSVTPKMLRFNLSKRRRIAPTTGSSN</sequence>
<protein>
    <submittedName>
        <fullName evidence="2">Uncharacterized protein</fullName>
    </submittedName>
</protein>
<organism evidence="2 3">
    <name type="scientific">Dorcoceras hygrometricum</name>
    <dbReference type="NCBI Taxonomy" id="472368"/>
    <lineage>
        <taxon>Eukaryota</taxon>
        <taxon>Viridiplantae</taxon>
        <taxon>Streptophyta</taxon>
        <taxon>Embryophyta</taxon>
        <taxon>Tracheophyta</taxon>
        <taxon>Spermatophyta</taxon>
        <taxon>Magnoliopsida</taxon>
        <taxon>eudicotyledons</taxon>
        <taxon>Gunneridae</taxon>
        <taxon>Pentapetalae</taxon>
        <taxon>asterids</taxon>
        <taxon>lamiids</taxon>
        <taxon>Lamiales</taxon>
        <taxon>Gesneriaceae</taxon>
        <taxon>Didymocarpoideae</taxon>
        <taxon>Trichosporeae</taxon>
        <taxon>Loxocarpinae</taxon>
        <taxon>Dorcoceras</taxon>
    </lineage>
</organism>
<accession>A0A2Z7CIR5</accession>
<dbReference type="Proteomes" id="UP000250235">
    <property type="component" value="Unassembled WGS sequence"/>
</dbReference>
<gene>
    <name evidence="2" type="ORF">F511_38713</name>
</gene>
<feature type="compositionally biased region" description="Polar residues" evidence="1">
    <location>
        <begin position="94"/>
        <end position="113"/>
    </location>
</feature>
<feature type="compositionally biased region" description="Low complexity" evidence="1">
    <location>
        <begin position="72"/>
        <end position="83"/>
    </location>
</feature>
<proteinExistence type="predicted"/>
<evidence type="ECO:0000256" key="1">
    <source>
        <dbReference type="SAM" id="MobiDB-lite"/>
    </source>
</evidence>
<evidence type="ECO:0000313" key="3">
    <source>
        <dbReference type="Proteomes" id="UP000250235"/>
    </source>
</evidence>
<feature type="region of interest" description="Disordered" evidence="1">
    <location>
        <begin position="1"/>
        <end position="21"/>
    </location>
</feature>
<dbReference type="EMBL" id="KQ997003">
    <property type="protein sequence ID" value="KZV44424.1"/>
    <property type="molecule type" value="Genomic_DNA"/>
</dbReference>
<feature type="region of interest" description="Disordered" evidence="1">
    <location>
        <begin position="70"/>
        <end position="117"/>
    </location>
</feature>